<organism evidence="2 3">
    <name type="scientific">Selenomonas montiformis</name>
    <dbReference type="NCBI Taxonomy" id="2652285"/>
    <lineage>
        <taxon>Bacteria</taxon>
        <taxon>Bacillati</taxon>
        <taxon>Bacillota</taxon>
        <taxon>Negativicutes</taxon>
        <taxon>Selenomonadales</taxon>
        <taxon>Selenomonadaceae</taxon>
        <taxon>Selenomonas</taxon>
    </lineage>
</organism>
<name>A0A6I2UXI2_9FIRM</name>
<dbReference type="GO" id="GO:0015074">
    <property type="term" value="P:DNA integration"/>
    <property type="evidence" value="ECO:0007669"/>
    <property type="project" value="InterPro"/>
</dbReference>
<proteinExistence type="predicted"/>
<dbReference type="GO" id="GO:0003676">
    <property type="term" value="F:nucleic acid binding"/>
    <property type="evidence" value="ECO:0007669"/>
    <property type="project" value="InterPro"/>
</dbReference>
<dbReference type="SUPFAM" id="SSF53098">
    <property type="entry name" value="Ribonuclease H-like"/>
    <property type="match status" value="1"/>
</dbReference>
<dbReference type="InterPro" id="IPR036397">
    <property type="entry name" value="RNaseH_sf"/>
</dbReference>
<sequence length="248" mass="29378">PVSTKKKRIPQPYDTPTSIGTKWQMDVKYVPKACYAGRDGKSVYQYTVIEEASRKRFLYAYEEQSSYSTCDFIRRAIAFFRYLPKMIQTDNGAEFTHITKTERIHPMDALCGKLGIEHKLIRPRTPRHNGKVERSHRNDQERFYNHLHFYSLEDLNLQIRRYLTRSNDIPSKVLGWDSPKERQKALSLVFQPRKAPKNPRRYYGLHLWKRLIIDNVYRPHIIDKPTIFANDLLKPHNQTYLLSAVLPK</sequence>
<dbReference type="Proteomes" id="UP000430222">
    <property type="component" value="Unassembled WGS sequence"/>
</dbReference>
<dbReference type="AlphaFoldDB" id="A0A6I2UXI2"/>
<accession>A0A6I2UXI2</accession>
<dbReference type="InterPro" id="IPR012337">
    <property type="entry name" value="RNaseH-like_sf"/>
</dbReference>
<protein>
    <submittedName>
        <fullName evidence="2">Transposase family protein</fullName>
    </submittedName>
</protein>
<feature type="domain" description="Integrase catalytic" evidence="1">
    <location>
        <begin position="8"/>
        <end position="187"/>
    </location>
</feature>
<dbReference type="InterPro" id="IPR001584">
    <property type="entry name" value="Integrase_cat-core"/>
</dbReference>
<gene>
    <name evidence="2" type="ORF">FYJ78_07735</name>
</gene>
<reference evidence="2 3" key="1">
    <citation type="submission" date="2019-08" db="EMBL/GenBank/DDBJ databases">
        <title>In-depth cultivation of the pig gut microbiome towards novel bacterial diversity and tailored functional studies.</title>
        <authorList>
            <person name="Wylensek D."/>
            <person name="Hitch T.C.A."/>
            <person name="Clavel T."/>
        </authorList>
    </citation>
    <scope>NUCLEOTIDE SEQUENCE [LARGE SCALE GENOMIC DNA]</scope>
    <source>
        <strain evidence="3">WCA-380-WT-3B3</strain>
    </source>
</reference>
<dbReference type="Gene3D" id="3.30.420.10">
    <property type="entry name" value="Ribonuclease H-like superfamily/Ribonuclease H"/>
    <property type="match status" value="1"/>
</dbReference>
<dbReference type="PROSITE" id="PS50994">
    <property type="entry name" value="INTEGRASE"/>
    <property type="match status" value="1"/>
</dbReference>
<dbReference type="Pfam" id="PF00665">
    <property type="entry name" value="rve"/>
    <property type="match status" value="1"/>
</dbReference>
<evidence type="ECO:0000313" key="3">
    <source>
        <dbReference type="Proteomes" id="UP000430222"/>
    </source>
</evidence>
<keyword evidence="3" id="KW-1185">Reference proteome</keyword>
<evidence type="ECO:0000259" key="1">
    <source>
        <dbReference type="PROSITE" id="PS50994"/>
    </source>
</evidence>
<dbReference type="PANTHER" id="PTHR35004:SF7">
    <property type="entry name" value="INTEGRASE PROTEIN"/>
    <property type="match status" value="1"/>
</dbReference>
<feature type="non-terminal residue" evidence="2">
    <location>
        <position position="1"/>
    </location>
</feature>
<dbReference type="EMBL" id="VUNL01000008">
    <property type="protein sequence ID" value="MSV25075.1"/>
    <property type="molecule type" value="Genomic_DNA"/>
</dbReference>
<dbReference type="PANTHER" id="PTHR35004">
    <property type="entry name" value="TRANSPOSASE RV3428C-RELATED"/>
    <property type="match status" value="1"/>
</dbReference>
<evidence type="ECO:0000313" key="2">
    <source>
        <dbReference type="EMBL" id="MSV25075.1"/>
    </source>
</evidence>
<comment type="caution">
    <text evidence="2">The sequence shown here is derived from an EMBL/GenBank/DDBJ whole genome shotgun (WGS) entry which is preliminary data.</text>
</comment>